<evidence type="ECO:0000256" key="9">
    <source>
        <dbReference type="ARBA" id="ARBA00023237"/>
    </source>
</evidence>
<dbReference type="InterPro" id="IPR000531">
    <property type="entry name" value="Beta-barrel_TonB"/>
</dbReference>
<dbReference type="Gene3D" id="2.40.170.20">
    <property type="entry name" value="TonB-dependent receptor, beta-barrel domain"/>
    <property type="match status" value="1"/>
</dbReference>
<keyword evidence="2 10" id="KW-0813">Transport</keyword>
<dbReference type="Pfam" id="PF07715">
    <property type="entry name" value="Plug"/>
    <property type="match status" value="1"/>
</dbReference>
<organism evidence="15 16">
    <name type="scientific">Ectopseudomonas mendocina</name>
    <name type="common">Pseudomonas mendocina</name>
    <dbReference type="NCBI Taxonomy" id="300"/>
    <lineage>
        <taxon>Bacteria</taxon>
        <taxon>Pseudomonadati</taxon>
        <taxon>Pseudomonadota</taxon>
        <taxon>Gammaproteobacteria</taxon>
        <taxon>Pseudomonadales</taxon>
        <taxon>Pseudomonadaceae</taxon>
        <taxon>Ectopseudomonas</taxon>
    </lineage>
</organism>
<evidence type="ECO:0000313" key="15">
    <source>
        <dbReference type="EMBL" id="WXL27417.1"/>
    </source>
</evidence>
<proteinExistence type="inferred from homology"/>
<dbReference type="CDD" id="cd01347">
    <property type="entry name" value="ligand_gated_channel"/>
    <property type="match status" value="1"/>
</dbReference>
<keyword evidence="7 11" id="KW-0798">TonB box</keyword>
<sequence>MSSIFSSARLPLTACILLLPGISDARVLDLESTVITATSTERTLQNTPASVTVITREELASRPVQDLVDALRGTPGLQFSGIGLGRRGISVRGMDSKHTLFLVNGQRISNSASAIAHADFDLSWVPVEAIERIEVVRGPMSSLYGSEALGGVVNVITRKATDEWKGSALLNGGVVDNSQGGDTHQLAGYLGGPLIPGVLGLSLNGESRRRQETADHGDSALSELEGRSVDSGSATLSWTPDDAQRLDLTMGRGLEKRWRNTRSAGRQPVEYEARDRIERENFSLAHTGNWSWGSSSLRFYRNRLERDNTYTKGQKPSNPWQRMTDDVADGSISLPVGDMHLFTFGGEWRKEHLEDNSIAGGDAEAIHRAAFFQDEIQFNEDWSLVLGSRFDHHDNYGWQKSPRAYLVHQVNDALTLRGGVGRGFNAPTLKELSPGYSAVGGGGMFTITGNPDLDPEINTTYEFGGDYAGDGWSLSAGVFQNNVKGLIQTVCVEACGQRGREMREYENVDKARIRGLELGAEIDLPADLHWGANYTYLDAIDRSADRRLAGRSRHLANTHVSWKPTERFTAQVRNEYVGSQIGYSSNKEYSLPAYSLWHLELTQQLTEELSVRGGVQNIGDVRLADEDALFNYPEPGRTFHVGLSLSF</sequence>
<feature type="domain" description="TonB-dependent receptor-like beta-barrel" evidence="13">
    <location>
        <begin position="240"/>
        <end position="618"/>
    </location>
</feature>
<dbReference type="Pfam" id="PF00593">
    <property type="entry name" value="TonB_dep_Rec_b-barrel"/>
    <property type="match status" value="1"/>
</dbReference>
<dbReference type="InterPro" id="IPR036942">
    <property type="entry name" value="Beta-barrel_TonB_sf"/>
</dbReference>
<evidence type="ECO:0000256" key="4">
    <source>
        <dbReference type="ARBA" id="ARBA00022692"/>
    </source>
</evidence>
<comment type="similarity">
    <text evidence="10 11">Belongs to the TonB-dependent receptor family.</text>
</comment>
<dbReference type="SUPFAM" id="SSF56935">
    <property type="entry name" value="Porins"/>
    <property type="match status" value="1"/>
</dbReference>
<evidence type="ECO:0000313" key="16">
    <source>
        <dbReference type="Proteomes" id="UP001476583"/>
    </source>
</evidence>
<evidence type="ECO:0000256" key="7">
    <source>
        <dbReference type="ARBA" id="ARBA00023077"/>
    </source>
</evidence>
<dbReference type="Gene3D" id="2.170.130.10">
    <property type="entry name" value="TonB-dependent receptor, plug domain"/>
    <property type="match status" value="1"/>
</dbReference>
<evidence type="ECO:0000256" key="11">
    <source>
        <dbReference type="RuleBase" id="RU003357"/>
    </source>
</evidence>
<reference evidence="15 16" key="1">
    <citation type="submission" date="2024-03" db="EMBL/GenBank/DDBJ databases">
        <title>Complete genome of BD2.</title>
        <authorList>
            <person name="Cao G."/>
        </authorList>
    </citation>
    <scope>NUCLEOTIDE SEQUENCE [LARGE SCALE GENOMIC DNA]</scope>
    <source>
        <strain evidence="15 16">BD2</strain>
    </source>
</reference>
<evidence type="ECO:0000259" key="14">
    <source>
        <dbReference type="Pfam" id="PF07715"/>
    </source>
</evidence>
<feature type="domain" description="TonB-dependent receptor plug" evidence="14">
    <location>
        <begin position="44"/>
        <end position="152"/>
    </location>
</feature>
<keyword evidence="6" id="KW-0406">Ion transport</keyword>
<keyword evidence="9 10" id="KW-0998">Cell outer membrane</keyword>
<keyword evidence="16" id="KW-1185">Reference proteome</keyword>
<keyword evidence="8 10" id="KW-0472">Membrane</keyword>
<dbReference type="PROSITE" id="PS52016">
    <property type="entry name" value="TONB_DEPENDENT_REC_3"/>
    <property type="match status" value="1"/>
</dbReference>
<evidence type="ECO:0000256" key="12">
    <source>
        <dbReference type="SAM" id="MobiDB-lite"/>
    </source>
</evidence>
<dbReference type="InterPro" id="IPR037066">
    <property type="entry name" value="Plug_dom_sf"/>
</dbReference>
<keyword evidence="3 10" id="KW-1134">Transmembrane beta strand</keyword>
<evidence type="ECO:0000256" key="10">
    <source>
        <dbReference type="PROSITE-ProRule" id="PRU01360"/>
    </source>
</evidence>
<accession>A0ABZ2RME4</accession>
<evidence type="ECO:0000256" key="8">
    <source>
        <dbReference type="ARBA" id="ARBA00023136"/>
    </source>
</evidence>
<evidence type="ECO:0000256" key="3">
    <source>
        <dbReference type="ARBA" id="ARBA00022452"/>
    </source>
</evidence>
<feature type="compositionally biased region" description="Basic and acidic residues" evidence="12">
    <location>
        <begin position="206"/>
        <end position="228"/>
    </location>
</feature>
<feature type="region of interest" description="Disordered" evidence="12">
    <location>
        <begin position="206"/>
        <end position="238"/>
    </location>
</feature>
<dbReference type="PANTHER" id="PTHR30069:SF53">
    <property type="entry name" value="COLICIN I RECEPTOR-RELATED"/>
    <property type="match status" value="1"/>
</dbReference>
<evidence type="ECO:0000256" key="1">
    <source>
        <dbReference type="ARBA" id="ARBA00004571"/>
    </source>
</evidence>
<comment type="subcellular location">
    <subcellularLocation>
        <location evidence="1 10">Cell outer membrane</location>
        <topology evidence="1 10">Multi-pass membrane protein</topology>
    </subcellularLocation>
</comment>
<gene>
    <name evidence="15" type="ORF">WG219_08165</name>
</gene>
<evidence type="ECO:0000256" key="2">
    <source>
        <dbReference type="ARBA" id="ARBA00022448"/>
    </source>
</evidence>
<keyword evidence="15" id="KW-0675">Receptor</keyword>
<keyword evidence="5" id="KW-0732">Signal</keyword>
<evidence type="ECO:0000256" key="5">
    <source>
        <dbReference type="ARBA" id="ARBA00022729"/>
    </source>
</evidence>
<dbReference type="Proteomes" id="UP001476583">
    <property type="component" value="Chromosome"/>
</dbReference>
<dbReference type="EMBL" id="CP148074">
    <property type="protein sequence ID" value="WXL27417.1"/>
    <property type="molecule type" value="Genomic_DNA"/>
</dbReference>
<dbReference type="InterPro" id="IPR039426">
    <property type="entry name" value="TonB-dep_rcpt-like"/>
</dbReference>
<dbReference type="PANTHER" id="PTHR30069">
    <property type="entry name" value="TONB-DEPENDENT OUTER MEMBRANE RECEPTOR"/>
    <property type="match status" value="1"/>
</dbReference>
<keyword evidence="4 10" id="KW-0812">Transmembrane</keyword>
<evidence type="ECO:0000259" key="13">
    <source>
        <dbReference type="Pfam" id="PF00593"/>
    </source>
</evidence>
<protein>
    <submittedName>
        <fullName evidence="15">TonB-dependent receptor</fullName>
    </submittedName>
</protein>
<name>A0ABZ2RME4_ECTME</name>
<evidence type="ECO:0000256" key="6">
    <source>
        <dbReference type="ARBA" id="ARBA00023065"/>
    </source>
</evidence>
<dbReference type="InterPro" id="IPR012910">
    <property type="entry name" value="Plug_dom"/>
</dbReference>